<reference evidence="14 15" key="1">
    <citation type="submission" date="2019-06" db="EMBL/GenBank/DDBJ databases">
        <title>Genome sequence of Rhodobacteraceae bacterium D4M1.</title>
        <authorList>
            <person name="Cao J."/>
        </authorList>
    </citation>
    <scope>NUCLEOTIDE SEQUENCE [LARGE SCALE GENOMIC DNA]</scope>
    <source>
        <strain evidence="14 15">D4M1</strain>
    </source>
</reference>
<name>A0A5B8FWP5_9RHOB</name>
<comment type="similarity">
    <text evidence="3">Belongs to the peptidase M50B family.</text>
</comment>
<feature type="transmembrane region" description="Helical" evidence="12">
    <location>
        <begin position="239"/>
        <end position="266"/>
    </location>
</feature>
<proteinExistence type="inferred from homology"/>
<comment type="cofactor">
    <cofactor evidence="1">
        <name>Zn(2+)</name>
        <dbReference type="ChEBI" id="CHEBI:29105"/>
    </cofactor>
</comment>
<evidence type="ECO:0000256" key="4">
    <source>
        <dbReference type="ARBA" id="ARBA00022670"/>
    </source>
</evidence>
<feature type="transmembrane region" description="Helical" evidence="12">
    <location>
        <begin position="114"/>
        <end position="141"/>
    </location>
</feature>
<feature type="transmembrane region" description="Helical" evidence="12">
    <location>
        <begin position="190"/>
        <end position="219"/>
    </location>
</feature>
<feature type="transmembrane region" description="Helical" evidence="12">
    <location>
        <begin position="147"/>
        <end position="169"/>
    </location>
</feature>
<keyword evidence="8" id="KW-0862">Zinc</keyword>
<feature type="transmembrane region" description="Helical" evidence="12">
    <location>
        <begin position="45"/>
        <end position="71"/>
    </location>
</feature>
<keyword evidence="9 12" id="KW-1133">Transmembrane helix</keyword>
<gene>
    <name evidence="14" type="ORF">FDP22_07245</name>
</gene>
<evidence type="ECO:0000256" key="11">
    <source>
        <dbReference type="ARBA" id="ARBA00023136"/>
    </source>
</evidence>
<keyword evidence="5 12" id="KW-0812">Transmembrane</keyword>
<evidence type="ECO:0000259" key="13">
    <source>
        <dbReference type="Pfam" id="PF02163"/>
    </source>
</evidence>
<keyword evidence="10" id="KW-0482">Metalloprotease</keyword>
<evidence type="ECO:0000256" key="9">
    <source>
        <dbReference type="ARBA" id="ARBA00022989"/>
    </source>
</evidence>
<evidence type="ECO:0000256" key="12">
    <source>
        <dbReference type="SAM" id="Phobius"/>
    </source>
</evidence>
<evidence type="ECO:0000256" key="10">
    <source>
        <dbReference type="ARBA" id="ARBA00023049"/>
    </source>
</evidence>
<evidence type="ECO:0000256" key="7">
    <source>
        <dbReference type="ARBA" id="ARBA00022801"/>
    </source>
</evidence>
<dbReference type="GO" id="GO:0046872">
    <property type="term" value="F:metal ion binding"/>
    <property type="evidence" value="ECO:0007669"/>
    <property type="project" value="UniProtKB-KW"/>
</dbReference>
<dbReference type="Pfam" id="PF02163">
    <property type="entry name" value="Peptidase_M50"/>
    <property type="match status" value="1"/>
</dbReference>
<dbReference type="PANTHER" id="PTHR39188:SF3">
    <property type="entry name" value="STAGE IV SPORULATION PROTEIN FB"/>
    <property type="match status" value="1"/>
</dbReference>
<evidence type="ECO:0000313" key="15">
    <source>
        <dbReference type="Proteomes" id="UP000305888"/>
    </source>
</evidence>
<dbReference type="InterPro" id="IPR008915">
    <property type="entry name" value="Peptidase_M50"/>
</dbReference>
<comment type="subcellular location">
    <subcellularLocation>
        <location evidence="2">Membrane</location>
        <topology evidence="2">Multi-pass membrane protein</topology>
    </subcellularLocation>
</comment>
<dbReference type="GO" id="GO:0016020">
    <property type="term" value="C:membrane"/>
    <property type="evidence" value="ECO:0007669"/>
    <property type="project" value="UniProtKB-SubCell"/>
</dbReference>
<keyword evidence="15" id="KW-1185">Reference proteome</keyword>
<sequence length="267" mass="28283">MTAGQAAACGLAVLVLWLTYAVLRGGWRLPAGQVTPNLTPSSALVGTLSIAAAMYFFGVPIGLLLILSILVHEFGHVAAFRVAGHTDARLRLIPLLGGVAISDRLPSSQAKDAYISLMGPGICLALLALGHLAELLLTPVWPAGGHYAYLFTMLTAALNFFNLLPIWPLDGGHVLRRVVYSFAPKAAHNMTLAMSALAGLGLALTGHIFLIFILVIGLQSAMQMPKIEALQRPMRRVEAAWTAGAWMAMLAAFGITGSPVLLHYLLG</sequence>
<organism evidence="14 15">
    <name type="scientific">Paroceanicella profunda</name>
    <dbReference type="NCBI Taxonomy" id="2579971"/>
    <lineage>
        <taxon>Bacteria</taxon>
        <taxon>Pseudomonadati</taxon>
        <taxon>Pseudomonadota</taxon>
        <taxon>Alphaproteobacteria</taxon>
        <taxon>Rhodobacterales</taxon>
        <taxon>Paracoccaceae</taxon>
        <taxon>Paroceanicella</taxon>
    </lineage>
</organism>
<dbReference type="GO" id="GO:0008237">
    <property type="term" value="F:metallopeptidase activity"/>
    <property type="evidence" value="ECO:0007669"/>
    <property type="project" value="UniProtKB-KW"/>
</dbReference>
<dbReference type="PANTHER" id="PTHR39188">
    <property type="entry name" value="MEMBRANE-ASSOCIATED ZINC METALLOPROTEASE M50B"/>
    <property type="match status" value="1"/>
</dbReference>
<evidence type="ECO:0000256" key="6">
    <source>
        <dbReference type="ARBA" id="ARBA00022723"/>
    </source>
</evidence>
<dbReference type="RefSeq" id="WP_138572346.1">
    <property type="nucleotide sequence ID" value="NZ_CP040818.1"/>
</dbReference>
<evidence type="ECO:0000256" key="1">
    <source>
        <dbReference type="ARBA" id="ARBA00001947"/>
    </source>
</evidence>
<dbReference type="EMBL" id="CP040818">
    <property type="protein sequence ID" value="QDL91600.1"/>
    <property type="molecule type" value="Genomic_DNA"/>
</dbReference>
<dbReference type="Proteomes" id="UP000305888">
    <property type="component" value="Chromosome"/>
</dbReference>
<feature type="domain" description="Peptidase M50" evidence="13">
    <location>
        <begin position="146"/>
        <end position="201"/>
    </location>
</feature>
<protein>
    <recommendedName>
        <fullName evidence="13">Peptidase M50 domain-containing protein</fullName>
    </recommendedName>
</protein>
<evidence type="ECO:0000313" key="14">
    <source>
        <dbReference type="EMBL" id="QDL91600.1"/>
    </source>
</evidence>
<accession>A0A5B8FWP5</accession>
<keyword evidence="4" id="KW-0645">Protease</keyword>
<dbReference type="AlphaFoldDB" id="A0A5B8FWP5"/>
<evidence type="ECO:0000256" key="5">
    <source>
        <dbReference type="ARBA" id="ARBA00022692"/>
    </source>
</evidence>
<evidence type="ECO:0000256" key="3">
    <source>
        <dbReference type="ARBA" id="ARBA00007931"/>
    </source>
</evidence>
<keyword evidence="7" id="KW-0378">Hydrolase</keyword>
<keyword evidence="6" id="KW-0479">Metal-binding</keyword>
<evidence type="ECO:0000256" key="2">
    <source>
        <dbReference type="ARBA" id="ARBA00004141"/>
    </source>
</evidence>
<dbReference type="GO" id="GO:0006508">
    <property type="term" value="P:proteolysis"/>
    <property type="evidence" value="ECO:0007669"/>
    <property type="project" value="UniProtKB-KW"/>
</dbReference>
<evidence type="ECO:0000256" key="8">
    <source>
        <dbReference type="ARBA" id="ARBA00022833"/>
    </source>
</evidence>
<keyword evidence="11 12" id="KW-0472">Membrane</keyword>
<dbReference type="OrthoDB" id="7866850at2"/>
<dbReference type="KEGG" id="ppru:FDP22_07245"/>